<feature type="chain" id="PRO_5030607100" description="Peptidoglycan recognition protein family domain-containing protein" evidence="3">
    <location>
        <begin position="27"/>
        <end position="420"/>
    </location>
</feature>
<keyword evidence="3" id="KW-0732">Signal</keyword>
<keyword evidence="6" id="KW-1185">Reference proteome</keyword>
<dbReference type="PANTHER" id="PTHR11022">
    <property type="entry name" value="PEPTIDOGLYCAN RECOGNITION PROTEIN"/>
    <property type="match status" value="1"/>
</dbReference>
<dbReference type="RefSeq" id="WP_184937558.1">
    <property type="nucleotide sequence ID" value="NZ_JACHJV010000001.1"/>
</dbReference>
<gene>
    <name evidence="5" type="ORF">FHR34_004387</name>
</gene>
<sequence length="420" mass="43268">MRISLIPLLGLGCTAALLAPASAAIATPARPTAIRTSAPRTTTLALRPLPATADRVGEPGAANGGGDQGGGDRGVGTGGPEGAQVRGVDAPATAGFAMLGVSWDDPTTALHGTVEVRTHPAKAGDRAGGWSAWRPLEVDSEDTPGHGLEERRGPHARGATAPLWVGPSDGVQVRVRGSAELPHGLRVDLVDPGEAAAVSAADVLAPEPAGSRRHSSIAHQAPRPGIVTRAGWGANESLRDQSYVYTGTVKVVFVHHTDTGNGYSCADSPAVIRSIYQYHVVSNGWRDIGYNFLVDRCGTIYEGRAGGVARSVLGAHTLGFNTDSAGVAALGTYTSAEPPQAQVDGITKIAAWKLGLGSRDAAGTATLTSASNSSRYPQGTSHTFHAISGHRDAFATDCPGDTLYTRLGDIRSRATHLQGR</sequence>
<dbReference type="SUPFAM" id="SSF55846">
    <property type="entry name" value="N-acetylmuramoyl-L-alanine amidase-like"/>
    <property type="match status" value="1"/>
</dbReference>
<evidence type="ECO:0000313" key="6">
    <source>
        <dbReference type="Proteomes" id="UP000540506"/>
    </source>
</evidence>
<evidence type="ECO:0000256" key="1">
    <source>
        <dbReference type="ARBA" id="ARBA00007553"/>
    </source>
</evidence>
<evidence type="ECO:0000259" key="4">
    <source>
        <dbReference type="SMART" id="SM00701"/>
    </source>
</evidence>
<protein>
    <recommendedName>
        <fullName evidence="4">Peptidoglycan recognition protein family domain-containing protein</fullName>
    </recommendedName>
</protein>
<evidence type="ECO:0000256" key="2">
    <source>
        <dbReference type="SAM" id="MobiDB-lite"/>
    </source>
</evidence>
<dbReference type="CDD" id="cd06583">
    <property type="entry name" value="PGRP"/>
    <property type="match status" value="1"/>
</dbReference>
<accession>A0A7W7VX60</accession>
<name>A0A7W7VX60_KITKI</name>
<dbReference type="InterPro" id="IPR006619">
    <property type="entry name" value="PGRP_domain_met/bac"/>
</dbReference>
<reference evidence="5 6" key="1">
    <citation type="submission" date="2020-08" db="EMBL/GenBank/DDBJ databases">
        <title>Sequencing the genomes of 1000 actinobacteria strains.</title>
        <authorList>
            <person name="Klenk H.-P."/>
        </authorList>
    </citation>
    <scope>NUCLEOTIDE SEQUENCE [LARGE SCALE GENOMIC DNA]</scope>
    <source>
        <strain evidence="5 6">DSM 41654</strain>
    </source>
</reference>
<feature type="compositionally biased region" description="Gly residues" evidence="2">
    <location>
        <begin position="62"/>
        <end position="81"/>
    </location>
</feature>
<feature type="domain" description="Peptidoglycan recognition protein family" evidence="4">
    <location>
        <begin position="224"/>
        <end position="372"/>
    </location>
</feature>
<dbReference type="InterPro" id="IPR036505">
    <property type="entry name" value="Amidase/PGRP_sf"/>
</dbReference>
<comment type="caution">
    <text evidence="5">The sequence shown here is derived from an EMBL/GenBank/DDBJ whole genome shotgun (WGS) entry which is preliminary data.</text>
</comment>
<dbReference type="InterPro" id="IPR015510">
    <property type="entry name" value="PGRP"/>
</dbReference>
<dbReference type="Gene3D" id="3.40.80.10">
    <property type="entry name" value="Peptidoglycan recognition protein-like"/>
    <property type="match status" value="1"/>
</dbReference>
<feature type="signal peptide" evidence="3">
    <location>
        <begin position="1"/>
        <end position="26"/>
    </location>
</feature>
<dbReference type="Pfam" id="PF01510">
    <property type="entry name" value="Amidase_2"/>
    <property type="match status" value="1"/>
</dbReference>
<comment type="similarity">
    <text evidence="1">Belongs to the N-acetylmuramoyl-L-alanine amidase 2 family.</text>
</comment>
<dbReference type="InterPro" id="IPR002502">
    <property type="entry name" value="Amidase_domain"/>
</dbReference>
<dbReference type="PANTHER" id="PTHR11022:SF41">
    <property type="entry name" value="PEPTIDOGLYCAN-RECOGNITION PROTEIN LC-RELATED"/>
    <property type="match status" value="1"/>
</dbReference>
<dbReference type="AlphaFoldDB" id="A0A7W7VX60"/>
<dbReference type="GO" id="GO:0008745">
    <property type="term" value="F:N-acetylmuramoyl-L-alanine amidase activity"/>
    <property type="evidence" value="ECO:0007669"/>
    <property type="project" value="InterPro"/>
</dbReference>
<feature type="compositionally biased region" description="Low complexity" evidence="2">
    <location>
        <begin position="47"/>
        <end position="61"/>
    </location>
</feature>
<evidence type="ECO:0000313" key="5">
    <source>
        <dbReference type="EMBL" id="MBB4925394.1"/>
    </source>
</evidence>
<organism evidence="5 6">
    <name type="scientific">Kitasatospora kifunensis</name>
    <name type="common">Streptomyces kifunensis</name>
    <dbReference type="NCBI Taxonomy" id="58351"/>
    <lineage>
        <taxon>Bacteria</taxon>
        <taxon>Bacillati</taxon>
        <taxon>Actinomycetota</taxon>
        <taxon>Actinomycetes</taxon>
        <taxon>Kitasatosporales</taxon>
        <taxon>Streptomycetaceae</taxon>
        <taxon>Kitasatospora</taxon>
    </lineage>
</organism>
<dbReference type="GO" id="GO:0008270">
    <property type="term" value="F:zinc ion binding"/>
    <property type="evidence" value="ECO:0007669"/>
    <property type="project" value="InterPro"/>
</dbReference>
<dbReference type="Proteomes" id="UP000540506">
    <property type="component" value="Unassembled WGS sequence"/>
</dbReference>
<dbReference type="EMBL" id="JACHJV010000001">
    <property type="protein sequence ID" value="MBB4925394.1"/>
    <property type="molecule type" value="Genomic_DNA"/>
</dbReference>
<evidence type="ECO:0000256" key="3">
    <source>
        <dbReference type="SAM" id="SignalP"/>
    </source>
</evidence>
<proteinExistence type="inferred from homology"/>
<dbReference type="SMART" id="SM00701">
    <property type="entry name" value="PGRP"/>
    <property type="match status" value="1"/>
</dbReference>
<dbReference type="GO" id="GO:0009253">
    <property type="term" value="P:peptidoglycan catabolic process"/>
    <property type="evidence" value="ECO:0007669"/>
    <property type="project" value="InterPro"/>
</dbReference>
<feature type="region of interest" description="Disordered" evidence="2">
    <location>
        <begin position="47"/>
        <end position="87"/>
    </location>
</feature>